<reference evidence="1 2" key="1">
    <citation type="journal article" date="2019" name="Genome Biol. Evol.">
        <title>Insights into the evolution of the New World diploid cottons (Gossypium, subgenus Houzingenia) based on genome sequencing.</title>
        <authorList>
            <person name="Grover C.E."/>
            <person name="Arick M.A. 2nd"/>
            <person name="Thrash A."/>
            <person name="Conover J.L."/>
            <person name="Sanders W.S."/>
            <person name="Peterson D.G."/>
            <person name="Frelichowski J.E."/>
            <person name="Scheffler J.A."/>
            <person name="Scheffler B.E."/>
            <person name="Wendel J.F."/>
        </authorList>
    </citation>
    <scope>NUCLEOTIDE SEQUENCE [LARGE SCALE GENOMIC DNA]</scope>
    <source>
        <strain evidence="1">0</strain>
        <tissue evidence="1">Leaf</tissue>
    </source>
</reference>
<comment type="caution">
    <text evidence="1">The sequence shown here is derived from an EMBL/GenBank/DDBJ whole genome shotgun (WGS) entry which is preliminary data.</text>
</comment>
<name>A0A7J9I5L7_9ROSI</name>
<dbReference type="AlphaFoldDB" id="A0A7J9I5L7"/>
<keyword evidence="2" id="KW-1185">Reference proteome</keyword>
<accession>A0A7J9I5L7</accession>
<dbReference type="OrthoDB" id="10379142at2759"/>
<evidence type="ECO:0000313" key="1">
    <source>
        <dbReference type="EMBL" id="MBA0817390.1"/>
    </source>
</evidence>
<proteinExistence type="predicted"/>
<gene>
    <name evidence="1" type="ORF">Gohar_022106</name>
</gene>
<dbReference type="EMBL" id="JABFAD010000250">
    <property type="protein sequence ID" value="MBA0817390.1"/>
    <property type="molecule type" value="Genomic_DNA"/>
</dbReference>
<protein>
    <submittedName>
        <fullName evidence="1">Uncharacterized protein</fullName>
    </submittedName>
</protein>
<organism evidence="1 2">
    <name type="scientific">Gossypium harknessii</name>
    <dbReference type="NCBI Taxonomy" id="34285"/>
    <lineage>
        <taxon>Eukaryota</taxon>
        <taxon>Viridiplantae</taxon>
        <taxon>Streptophyta</taxon>
        <taxon>Embryophyta</taxon>
        <taxon>Tracheophyta</taxon>
        <taxon>Spermatophyta</taxon>
        <taxon>Magnoliopsida</taxon>
        <taxon>eudicotyledons</taxon>
        <taxon>Gunneridae</taxon>
        <taxon>Pentapetalae</taxon>
        <taxon>rosids</taxon>
        <taxon>malvids</taxon>
        <taxon>Malvales</taxon>
        <taxon>Malvaceae</taxon>
        <taxon>Malvoideae</taxon>
        <taxon>Gossypium</taxon>
    </lineage>
</organism>
<evidence type="ECO:0000313" key="2">
    <source>
        <dbReference type="Proteomes" id="UP000593560"/>
    </source>
</evidence>
<dbReference type="Proteomes" id="UP000593560">
    <property type="component" value="Unassembled WGS sequence"/>
</dbReference>
<sequence>MVKVVSNDLNKPPDHARSLFEEDVHRAMAIELSLDSFWSLDVKANNSEGLTAGEIIAKGGYDAGYNSNLPIMFKPTGRCSAIDEGDHGISISNTTLPLVVNKHDESFLGLGSRQFGTTVMNPL</sequence>